<dbReference type="EMBL" id="CP003065">
    <property type="protein sequence ID" value="AEV68176.1"/>
    <property type="molecule type" value="Genomic_DNA"/>
</dbReference>
<evidence type="ECO:0000313" key="1">
    <source>
        <dbReference type="EMBL" id="AEV68176.1"/>
    </source>
</evidence>
<dbReference type="AlphaFoldDB" id="G8M258"/>
<evidence type="ECO:0000313" key="2">
    <source>
        <dbReference type="Proteomes" id="UP000005435"/>
    </source>
</evidence>
<dbReference type="Proteomes" id="UP000005435">
    <property type="component" value="Chromosome"/>
</dbReference>
<protein>
    <submittedName>
        <fullName evidence="1">Uncharacterized protein</fullName>
    </submittedName>
</protein>
<proteinExistence type="predicted"/>
<dbReference type="RefSeq" id="WP_014254786.1">
    <property type="nucleotide sequence ID" value="NC_016627.1"/>
</dbReference>
<keyword evidence="2" id="KW-1185">Reference proteome</keyword>
<dbReference type="KEGG" id="ccl:Clocl_1538"/>
<sequence length="64" mass="8060">MTKEELKDYYYSLSPRDALAFNLKNLRNIYKQNGLYKEMLPYLRQFAIEYRKYQPSWFIKQKRR</sequence>
<accession>G8M258</accession>
<dbReference type="HOGENOM" id="CLU_2859726_0_0_9"/>
<organism evidence="1 2">
    <name type="scientific">Acetivibrio clariflavus (strain DSM 19732 / NBRC 101661 / EBR45)</name>
    <name type="common">Clostridium clariflavum</name>
    <dbReference type="NCBI Taxonomy" id="720554"/>
    <lineage>
        <taxon>Bacteria</taxon>
        <taxon>Bacillati</taxon>
        <taxon>Bacillota</taxon>
        <taxon>Clostridia</taxon>
        <taxon>Eubacteriales</taxon>
        <taxon>Oscillospiraceae</taxon>
        <taxon>Acetivibrio</taxon>
    </lineage>
</organism>
<gene>
    <name evidence="1" type="ordered locus">Clocl_1538</name>
</gene>
<reference evidence="2" key="1">
    <citation type="submission" date="2011-12" db="EMBL/GenBank/DDBJ databases">
        <title>Complete sequence of Clostridium clariflavum DSM 19732.</title>
        <authorList>
            <consortium name="US DOE Joint Genome Institute"/>
            <person name="Lucas S."/>
            <person name="Han J."/>
            <person name="Lapidus A."/>
            <person name="Cheng J.-F."/>
            <person name="Goodwin L."/>
            <person name="Pitluck S."/>
            <person name="Peters L."/>
            <person name="Teshima H."/>
            <person name="Detter J.C."/>
            <person name="Han C."/>
            <person name="Tapia R."/>
            <person name="Land M."/>
            <person name="Hauser L."/>
            <person name="Kyrpides N."/>
            <person name="Ivanova N."/>
            <person name="Pagani I."/>
            <person name="Kitzmiller T."/>
            <person name="Lynd L."/>
            <person name="Izquierdo J."/>
            <person name="Woyke T."/>
        </authorList>
    </citation>
    <scope>NUCLEOTIDE SEQUENCE [LARGE SCALE GENOMIC DNA]</scope>
    <source>
        <strain evidence="2">DSM 19732 / NBRC 101661 / EBR45</strain>
    </source>
</reference>
<dbReference type="OrthoDB" id="3261089at2"/>
<name>G8M258_ACECE</name>
<reference evidence="1 2" key="2">
    <citation type="journal article" date="2012" name="Stand. Genomic Sci.">
        <title>Complete Genome Sequence of Clostridium clariflavum DSM 19732.</title>
        <authorList>
            <person name="Izquierdo J.A."/>
            <person name="Goodwin L."/>
            <person name="Davenport K.W."/>
            <person name="Teshima H."/>
            <person name="Bruce D."/>
            <person name="Detter C."/>
            <person name="Tapia R."/>
            <person name="Han S."/>
            <person name="Land M."/>
            <person name="Hauser L."/>
            <person name="Jeffries C.D."/>
            <person name="Han J."/>
            <person name="Pitluck S."/>
            <person name="Nolan M."/>
            <person name="Chen A."/>
            <person name="Huntemann M."/>
            <person name="Mavromatis K."/>
            <person name="Mikhailova N."/>
            <person name="Liolios K."/>
            <person name="Woyke T."/>
            <person name="Lynd L.R."/>
        </authorList>
    </citation>
    <scope>NUCLEOTIDE SEQUENCE [LARGE SCALE GENOMIC DNA]</scope>
    <source>
        <strain evidence="2">DSM 19732 / NBRC 101661 / EBR45</strain>
    </source>
</reference>